<feature type="compositionally biased region" description="Basic and acidic residues" evidence="1">
    <location>
        <begin position="70"/>
        <end position="85"/>
    </location>
</feature>
<dbReference type="EMBL" id="AVOT02059973">
    <property type="protein sequence ID" value="MBW0553536.1"/>
    <property type="molecule type" value="Genomic_DNA"/>
</dbReference>
<keyword evidence="3" id="KW-1185">Reference proteome</keyword>
<reference evidence="2" key="1">
    <citation type="submission" date="2021-03" db="EMBL/GenBank/DDBJ databases">
        <title>Draft genome sequence of rust myrtle Austropuccinia psidii MF-1, a brazilian biotype.</title>
        <authorList>
            <person name="Quecine M.C."/>
            <person name="Pachon D.M.R."/>
            <person name="Bonatelli M.L."/>
            <person name="Correr F.H."/>
            <person name="Franceschini L.M."/>
            <person name="Leite T.F."/>
            <person name="Margarido G.R.A."/>
            <person name="Almeida C.A."/>
            <person name="Ferrarezi J.A."/>
            <person name="Labate C.A."/>
        </authorList>
    </citation>
    <scope>NUCLEOTIDE SEQUENCE</scope>
    <source>
        <strain evidence="2">MF-1</strain>
    </source>
</reference>
<comment type="caution">
    <text evidence="2">The sequence shown here is derived from an EMBL/GenBank/DDBJ whole genome shotgun (WGS) entry which is preliminary data.</text>
</comment>
<gene>
    <name evidence="2" type="ORF">O181_093251</name>
</gene>
<proteinExistence type="predicted"/>
<evidence type="ECO:0000313" key="3">
    <source>
        <dbReference type="Proteomes" id="UP000765509"/>
    </source>
</evidence>
<sequence length="85" mass="9805">MIREPQLEVEDPPVQYDDYRRCVEEVSLLSPWIINPNIGDKEERLPSAQFQFLLALPPHPTAPSGRHGKIKEEGPYPLERDEVNI</sequence>
<dbReference type="AlphaFoldDB" id="A0A9Q3PBC5"/>
<protein>
    <submittedName>
        <fullName evidence="2">Uncharacterized protein</fullName>
    </submittedName>
</protein>
<organism evidence="2 3">
    <name type="scientific">Austropuccinia psidii MF-1</name>
    <dbReference type="NCBI Taxonomy" id="1389203"/>
    <lineage>
        <taxon>Eukaryota</taxon>
        <taxon>Fungi</taxon>
        <taxon>Dikarya</taxon>
        <taxon>Basidiomycota</taxon>
        <taxon>Pucciniomycotina</taxon>
        <taxon>Pucciniomycetes</taxon>
        <taxon>Pucciniales</taxon>
        <taxon>Sphaerophragmiaceae</taxon>
        <taxon>Austropuccinia</taxon>
    </lineage>
</organism>
<evidence type="ECO:0000313" key="2">
    <source>
        <dbReference type="EMBL" id="MBW0553536.1"/>
    </source>
</evidence>
<feature type="region of interest" description="Disordered" evidence="1">
    <location>
        <begin position="57"/>
        <end position="85"/>
    </location>
</feature>
<name>A0A9Q3PBC5_9BASI</name>
<evidence type="ECO:0000256" key="1">
    <source>
        <dbReference type="SAM" id="MobiDB-lite"/>
    </source>
</evidence>
<accession>A0A9Q3PBC5</accession>
<dbReference type="Proteomes" id="UP000765509">
    <property type="component" value="Unassembled WGS sequence"/>
</dbReference>